<dbReference type="WBParaSite" id="nRc.2.0.1.t39655-RA">
    <property type="protein sequence ID" value="nRc.2.0.1.t39655-RA"/>
    <property type="gene ID" value="nRc.2.0.1.g39655"/>
</dbReference>
<sequence length="222" mass="25085">MSHNNNAEKANFCSTYPRTSKGAGTSLAVASILTMRIPGLQVAYVMNPDKRTFSANSSYLGAKLLQWPHHGAIFLRFQFDRARTSLTAHILHDAISLTRAFECFTELPVAENFQRWISANVVLLTESFFSVAIYLKNIELLPLGVAESDWLLFAAQHLIGPRLQRDRSQPSFRTKYMNSNNSQRSRKNVHSTALQRENGTTPTKTIKNTSKNKLREKVKSLQ</sequence>
<feature type="region of interest" description="Disordered" evidence="1">
    <location>
        <begin position="169"/>
        <end position="222"/>
    </location>
</feature>
<protein>
    <submittedName>
        <fullName evidence="3">Uncharacterized protein</fullName>
    </submittedName>
</protein>
<evidence type="ECO:0000313" key="3">
    <source>
        <dbReference type="WBParaSite" id="nRc.2.0.1.t39655-RA"/>
    </source>
</evidence>
<reference evidence="3" key="1">
    <citation type="submission" date="2022-11" db="UniProtKB">
        <authorList>
            <consortium name="WormBaseParasite"/>
        </authorList>
    </citation>
    <scope>IDENTIFICATION</scope>
</reference>
<accession>A0A915KNM7</accession>
<feature type="compositionally biased region" description="Polar residues" evidence="1">
    <location>
        <begin position="190"/>
        <end position="209"/>
    </location>
</feature>
<keyword evidence="2" id="KW-1185">Reference proteome</keyword>
<name>A0A915KNM7_ROMCU</name>
<evidence type="ECO:0000256" key="1">
    <source>
        <dbReference type="SAM" id="MobiDB-lite"/>
    </source>
</evidence>
<feature type="compositionally biased region" description="Polar residues" evidence="1">
    <location>
        <begin position="169"/>
        <end position="183"/>
    </location>
</feature>
<feature type="compositionally biased region" description="Basic and acidic residues" evidence="1">
    <location>
        <begin position="213"/>
        <end position="222"/>
    </location>
</feature>
<evidence type="ECO:0000313" key="2">
    <source>
        <dbReference type="Proteomes" id="UP000887565"/>
    </source>
</evidence>
<dbReference type="AlphaFoldDB" id="A0A915KNM7"/>
<organism evidence="2 3">
    <name type="scientific">Romanomermis culicivorax</name>
    <name type="common">Nematode worm</name>
    <dbReference type="NCBI Taxonomy" id="13658"/>
    <lineage>
        <taxon>Eukaryota</taxon>
        <taxon>Metazoa</taxon>
        <taxon>Ecdysozoa</taxon>
        <taxon>Nematoda</taxon>
        <taxon>Enoplea</taxon>
        <taxon>Dorylaimia</taxon>
        <taxon>Mermithida</taxon>
        <taxon>Mermithoidea</taxon>
        <taxon>Mermithidae</taxon>
        <taxon>Romanomermis</taxon>
    </lineage>
</organism>
<dbReference type="Proteomes" id="UP000887565">
    <property type="component" value="Unplaced"/>
</dbReference>
<proteinExistence type="predicted"/>